<dbReference type="Pfam" id="PF13560">
    <property type="entry name" value="HTH_31"/>
    <property type="match status" value="1"/>
</dbReference>
<sequence length="122" mass="13828">MKKENRNVLCYLRTHRRVWGLTQPELASLLGLRSASHLSRIEQGKYAPKVEVALACQVIFGIPPSAMFPHVYTLVEEEVVRTVYDYHLALGNTKTLSGLRKRQLCEVVLKRAVTKTSHLEGI</sequence>
<reference evidence="2" key="1">
    <citation type="submission" date="2016-10" db="EMBL/GenBank/DDBJ databases">
        <title>Sequence of Gallionella enrichment culture.</title>
        <authorList>
            <person name="Poehlein A."/>
            <person name="Muehling M."/>
            <person name="Daniel R."/>
        </authorList>
    </citation>
    <scope>NUCLEOTIDE SEQUENCE</scope>
</reference>
<dbReference type="CDD" id="cd00093">
    <property type="entry name" value="HTH_XRE"/>
    <property type="match status" value="1"/>
</dbReference>
<gene>
    <name evidence="2" type="ORF">GALL_280520</name>
</gene>
<dbReference type="InterPro" id="IPR010982">
    <property type="entry name" value="Lambda_DNA-bd_dom_sf"/>
</dbReference>
<dbReference type="AlphaFoldDB" id="A0A1J5RPM8"/>
<dbReference type="Gene3D" id="1.10.260.40">
    <property type="entry name" value="lambda repressor-like DNA-binding domains"/>
    <property type="match status" value="1"/>
</dbReference>
<comment type="caution">
    <text evidence="2">The sequence shown here is derived from an EMBL/GenBank/DDBJ whole genome shotgun (WGS) entry which is preliminary data.</text>
</comment>
<evidence type="ECO:0000259" key="1">
    <source>
        <dbReference type="PROSITE" id="PS50943"/>
    </source>
</evidence>
<dbReference type="InterPro" id="IPR001387">
    <property type="entry name" value="Cro/C1-type_HTH"/>
</dbReference>
<name>A0A1J5RPM8_9ZZZZ</name>
<dbReference type="GO" id="GO:0003677">
    <property type="term" value="F:DNA binding"/>
    <property type="evidence" value="ECO:0007669"/>
    <property type="project" value="InterPro"/>
</dbReference>
<evidence type="ECO:0000313" key="2">
    <source>
        <dbReference type="EMBL" id="OIQ90053.1"/>
    </source>
</evidence>
<dbReference type="EMBL" id="MLJW01000306">
    <property type="protein sequence ID" value="OIQ90053.1"/>
    <property type="molecule type" value="Genomic_DNA"/>
</dbReference>
<protein>
    <recommendedName>
        <fullName evidence="1">HTH cro/C1-type domain-containing protein</fullName>
    </recommendedName>
</protein>
<organism evidence="2">
    <name type="scientific">mine drainage metagenome</name>
    <dbReference type="NCBI Taxonomy" id="410659"/>
    <lineage>
        <taxon>unclassified sequences</taxon>
        <taxon>metagenomes</taxon>
        <taxon>ecological metagenomes</taxon>
    </lineage>
</organism>
<proteinExistence type="predicted"/>
<feature type="domain" description="HTH cro/C1-type" evidence="1">
    <location>
        <begin position="20"/>
        <end position="67"/>
    </location>
</feature>
<accession>A0A1J5RPM8</accession>
<dbReference type="SUPFAM" id="SSF47413">
    <property type="entry name" value="lambda repressor-like DNA-binding domains"/>
    <property type="match status" value="1"/>
</dbReference>
<dbReference type="PROSITE" id="PS50943">
    <property type="entry name" value="HTH_CROC1"/>
    <property type="match status" value="1"/>
</dbReference>